<organism evidence="1 2">
    <name type="scientific">Lucilia cuprina</name>
    <name type="common">Green bottle fly</name>
    <name type="synonym">Australian sheep blowfly</name>
    <dbReference type="NCBI Taxonomy" id="7375"/>
    <lineage>
        <taxon>Eukaryota</taxon>
        <taxon>Metazoa</taxon>
        <taxon>Ecdysozoa</taxon>
        <taxon>Arthropoda</taxon>
        <taxon>Hexapoda</taxon>
        <taxon>Insecta</taxon>
        <taxon>Pterygota</taxon>
        <taxon>Neoptera</taxon>
        <taxon>Endopterygota</taxon>
        <taxon>Diptera</taxon>
        <taxon>Brachycera</taxon>
        <taxon>Muscomorpha</taxon>
        <taxon>Oestroidea</taxon>
        <taxon>Calliphoridae</taxon>
        <taxon>Luciliinae</taxon>
        <taxon>Lucilia</taxon>
    </lineage>
</organism>
<name>A0A0L0BXC4_LUCCU</name>
<evidence type="ECO:0000313" key="2">
    <source>
        <dbReference type="Proteomes" id="UP000037069"/>
    </source>
</evidence>
<keyword evidence="2" id="KW-1185">Reference proteome</keyword>
<sequence length="86" mass="9933">MNTHLEEATVTLKMTKFKNVLICLICLPIIVDAKKYSIYTHLECPEPHVDIVTDYNCSLVKNSKGFLVMNTGFKFKRDLYNIMANF</sequence>
<protein>
    <submittedName>
        <fullName evidence="1">Uncharacterized protein</fullName>
    </submittedName>
</protein>
<dbReference type="AlphaFoldDB" id="A0A0L0BXC4"/>
<reference evidence="1 2" key="1">
    <citation type="journal article" date="2015" name="Nat. Commun.">
        <title>Lucilia cuprina genome unlocks parasitic fly biology to underpin future interventions.</title>
        <authorList>
            <person name="Anstead C.A."/>
            <person name="Korhonen P.K."/>
            <person name="Young N.D."/>
            <person name="Hall R.S."/>
            <person name="Jex A.R."/>
            <person name="Murali S.C."/>
            <person name="Hughes D.S."/>
            <person name="Lee S.F."/>
            <person name="Perry T."/>
            <person name="Stroehlein A.J."/>
            <person name="Ansell B.R."/>
            <person name="Breugelmans B."/>
            <person name="Hofmann A."/>
            <person name="Qu J."/>
            <person name="Dugan S."/>
            <person name="Lee S.L."/>
            <person name="Chao H."/>
            <person name="Dinh H."/>
            <person name="Han Y."/>
            <person name="Doddapaneni H.V."/>
            <person name="Worley K.C."/>
            <person name="Muzny D.M."/>
            <person name="Ioannidis P."/>
            <person name="Waterhouse R.M."/>
            <person name="Zdobnov E.M."/>
            <person name="James P.J."/>
            <person name="Bagnall N.H."/>
            <person name="Kotze A.C."/>
            <person name="Gibbs R.A."/>
            <person name="Richards S."/>
            <person name="Batterham P."/>
            <person name="Gasser R.B."/>
        </authorList>
    </citation>
    <scope>NUCLEOTIDE SEQUENCE [LARGE SCALE GENOMIC DNA]</scope>
    <source>
        <strain evidence="1 2">LS</strain>
        <tissue evidence="1">Full body</tissue>
    </source>
</reference>
<comment type="caution">
    <text evidence="1">The sequence shown here is derived from an EMBL/GenBank/DDBJ whole genome shotgun (WGS) entry which is preliminary data.</text>
</comment>
<proteinExistence type="predicted"/>
<gene>
    <name evidence="1" type="ORF">FF38_05591</name>
</gene>
<dbReference type="EMBL" id="JRES01001294">
    <property type="protein sequence ID" value="KNC23869.1"/>
    <property type="molecule type" value="Genomic_DNA"/>
</dbReference>
<evidence type="ECO:0000313" key="1">
    <source>
        <dbReference type="EMBL" id="KNC23869.1"/>
    </source>
</evidence>
<accession>A0A0L0BXC4</accession>
<dbReference type="Proteomes" id="UP000037069">
    <property type="component" value="Unassembled WGS sequence"/>
</dbReference>